<keyword evidence="7 8" id="KW-0472">Membrane</keyword>
<evidence type="ECO:0000256" key="1">
    <source>
        <dbReference type="ARBA" id="ARBA00004651"/>
    </source>
</evidence>
<feature type="transmembrane region" description="Helical" evidence="8">
    <location>
        <begin position="304"/>
        <end position="327"/>
    </location>
</feature>
<feature type="transmembrane region" description="Helical" evidence="8">
    <location>
        <begin position="278"/>
        <end position="298"/>
    </location>
</feature>
<keyword evidence="3 8" id="KW-0813">Transport</keyword>
<evidence type="ECO:0000313" key="11">
    <source>
        <dbReference type="Proteomes" id="UP000576209"/>
    </source>
</evidence>
<feature type="transmembrane region" description="Helical" evidence="8">
    <location>
        <begin position="118"/>
        <end position="140"/>
    </location>
</feature>
<feature type="transmembrane region" description="Helical" evidence="8">
    <location>
        <begin position="245"/>
        <end position="266"/>
    </location>
</feature>
<accession>A0A840E2F8</accession>
<dbReference type="GO" id="GO:0005283">
    <property type="term" value="F:amino acid:sodium symporter activity"/>
    <property type="evidence" value="ECO:0007669"/>
    <property type="project" value="InterPro"/>
</dbReference>
<gene>
    <name evidence="10" type="ORF">GGR28_000744</name>
</gene>
<dbReference type="PANTHER" id="PTHR30330:SF3">
    <property type="entry name" value="TRANSCRIPTIONAL REGULATOR, LRP FAMILY"/>
    <property type="match status" value="1"/>
</dbReference>
<dbReference type="Pfam" id="PF01235">
    <property type="entry name" value="Na_Ala_symp"/>
    <property type="match status" value="1"/>
</dbReference>
<evidence type="ECO:0000256" key="4">
    <source>
        <dbReference type="ARBA" id="ARBA00022475"/>
    </source>
</evidence>
<feature type="signal peptide" evidence="9">
    <location>
        <begin position="1"/>
        <end position="20"/>
    </location>
</feature>
<comment type="similarity">
    <text evidence="2 8">Belongs to the alanine or glycine:cation symporter (AGCS) (TC 2.A.25) family.</text>
</comment>
<evidence type="ECO:0000256" key="7">
    <source>
        <dbReference type="ARBA" id="ARBA00023136"/>
    </source>
</evidence>
<keyword evidence="8" id="KW-0769">Symport</keyword>
<comment type="caution">
    <text evidence="10">The sequence shown here is derived from an EMBL/GenBank/DDBJ whole genome shotgun (WGS) entry which is preliminary data.</text>
</comment>
<evidence type="ECO:0000256" key="3">
    <source>
        <dbReference type="ARBA" id="ARBA00022448"/>
    </source>
</evidence>
<keyword evidence="11" id="KW-1185">Reference proteome</keyword>
<comment type="subcellular location">
    <subcellularLocation>
        <location evidence="1 8">Cell membrane</location>
        <topology evidence="1 8">Multi-pass membrane protein</topology>
    </subcellularLocation>
</comment>
<evidence type="ECO:0000256" key="5">
    <source>
        <dbReference type="ARBA" id="ARBA00022692"/>
    </source>
</evidence>
<protein>
    <submittedName>
        <fullName evidence="10">AGCS family alanine or glycine:cation symporter</fullName>
    </submittedName>
</protein>
<keyword evidence="6 8" id="KW-1133">Transmembrane helix</keyword>
<feature type="transmembrane region" description="Helical" evidence="8">
    <location>
        <begin position="146"/>
        <end position="163"/>
    </location>
</feature>
<dbReference type="PRINTS" id="PR00175">
    <property type="entry name" value="NAALASMPORT"/>
</dbReference>
<proteinExistence type="inferred from homology"/>
<feature type="transmembrane region" description="Helical" evidence="8">
    <location>
        <begin position="417"/>
        <end position="440"/>
    </location>
</feature>
<dbReference type="NCBIfam" id="TIGR00835">
    <property type="entry name" value="agcS"/>
    <property type="match status" value="1"/>
</dbReference>
<dbReference type="EMBL" id="JACIFF010000001">
    <property type="protein sequence ID" value="MBB4078143.1"/>
    <property type="molecule type" value="Genomic_DNA"/>
</dbReference>
<feature type="transmembrane region" description="Helical" evidence="8">
    <location>
        <begin position="205"/>
        <end position="225"/>
    </location>
</feature>
<dbReference type="GO" id="GO:0005886">
    <property type="term" value="C:plasma membrane"/>
    <property type="evidence" value="ECO:0007669"/>
    <property type="project" value="UniProtKB-SubCell"/>
</dbReference>
<reference evidence="10 11" key="1">
    <citation type="submission" date="2020-08" db="EMBL/GenBank/DDBJ databases">
        <title>Genomic Encyclopedia of Type Strains, Phase IV (KMG-IV): sequencing the most valuable type-strain genomes for metagenomic binning, comparative biology and taxonomic classification.</title>
        <authorList>
            <person name="Goeker M."/>
        </authorList>
    </citation>
    <scope>NUCLEOTIDE SEQUENCE [LARGE SCALE GENOMIC DNA]</scope>
    <source>
        <strain evidence="10 11">DSM 105137</strain>
    </source>
</reference>
<organism evidence="10 11">
    <name type="scientific">Neolewinella aquimaris</name>
    <dbReference type="NCBI Taxonomy" id="1835722"/>
    <lineage>
        <taxon>Bacteria</taxon>
        <taxon>Pseudomonadati</taxon>
        <taxon>Bacteroidota</taxon>
        <taxon>Saprospiria</taxon>
        <taxon>Saprospirales</taxon>
        <taxon>Lewinellaceae</taxon>
        <taxon>Neolewinella</taxon>
    </lineage>
</organism>
<dbReference type="Gene3D" id="1.20.1740.10">
    <property type="entry name" value="Amino acid/polyamine transporter I"/>
    <property type="match status" value="1"/>
</dbReference>
<evidence type="ECO:0000256" key="9">
    <source>
        <dbReference type="SAM" id="SignalP"/>
    </source>
</evidence>
<feature type="transmembrane region" description="Helical" evidence="8">
    <location>
        <begin position="73"/>
        <end position="97"/>
    </location>
</feature>
<feature type="transmembrane region" description="Helical" evidence="8">
    <location>
        <begin position="460"/>
        <end position="482"/>
    </location>
</feature>
<evidence type="ECO:0000256" key="8">
    <source>
        <dbReference type="RuleBase" id="RU363064"/>
    </source>
</evidence>
<keyword evidence="4 8" id="KW-1003">Cell membrane</keyword>
<dbReference type="RefSeq" id="WP_183494366.1">
    <property type="nucleotide sequence ID" value="NZ_JACIFF010000001.1"/>
</dbReference>
<name>A0A840E2F8_9BACT</name>
<dbReference type="PANTHER" id="PTHR30330">
    <property type="entry name" value="AGSS FAMILY TRANSPORTER, SODIUM-ALANINE"/>
    <property type="match status" value="1"/>
</dbReference>
<feature type="transmembrane region" description="Helical" evidence="8">
    <location>
        <begin position="368"/>
        <end position="390"/>
    </location>
</feature>
<keyword evidence="5 8" id="KW-0812">Transmembrane</keyword>
<sequence>MVKRFYFLLLSVLGPLLLFAQEDPALVEDVETTGTTIDEKIQAVFEPITQVVESIVFFTVPIGGFEIPFVLPWLIVGATVFTIYMGFINITGFKHALDVVRGKYDDPDDAGEVSHFQALTAALSGTVGVGNIAGVAYAVALGGPGATFWMIIAGLLGMTSKFVECSLGVMYRDVHADGSVSGGPMYYLDKGLREKGPGWATLGKVLAVMFSIACIGGSFGGGNMVQINQATQQLTEVTGGVDSFFYGRGWIFGVAMAITVGLIIIGGIKSIARVTDKVVPFMVGIYVLGALVVLGYHIADVPAAFGTIIDGAFNAKALYGGIIGVLIQGFRRAAFSNEAGVGSASIAHSAAKTDEPISEGIVALLEPFIDTVVICTMTALVIIITNYGGYGADAAFANKTSGQVGDITLTSAAFESVISWFPVVLGVAVILFALSTMISWSYYGLKSWTYLFGESKTNEAVYKIIFCIFVVIGSAISASAVFDFGDAMIFAMCFPNVLGLYILMPNVRRALSSYRARVKSGEITRFED</sequence>
<dbReference type="AlphaFoldDB" id="A0A840E2F8"/>
<feature type="transmembrane region" description="Helical" evidence="8">
    <location>
        <begin position="488"/>
        <end position="507"/>
    </location>
</feature>
<keyword evidence="9" id="KW-0732">Signal</keyword>
<dbReference type="Proteomes" id="UP000576209">
    <property type="component" value="Unassembled WGS sequence"/>
</dbReference>
<evidence type="ECO:0000256" key="6">
    <source>
        <dbReference type="ARBA" id="ARBA00022989"/>
    </source>
</evidence>
<evidence type="ECO:0000256" key="2">
    <source>
        <dbReference type="ARBA" id="ARBA00009261"/>
    </source>
</evidence>
<feature type="chain" id="PRO_5032615773" evidence="9">
    <location>
        <begin position="21"/>
        <end position="528"/>
    </location>
</feature>
<dbReference type="InterPro" id="IPR001463">
    <property type="entry name" value="Na/Ala_symport"/>
</dbReference>
<evidence type="ECO:0000313" key="10">
    <source>
        <dbReference type="EMBL" id="MBB4078143.1"/>
    </source>
</evidence>